<evidence type="ECO:0000313" key="2">
    <source>
        <dbReference type="Proteomes" id="UP000018227"/>
    </source>
</evidence>
<dbReference type="HOGENOM" id="CLU_1500527_0_0_9"/>
<dbReference type="eggNOG" id="ENOG5033PPQ">
    <property type="taxonomic scope" value="Bacteria"/>
</dbReference>
<proteinExistence type="predicted"/>
<dbReference type="RefSeq" id="WP_023354997.1">
    <property type="nucleotide sequence ID" value="NZ_KI535368.1"/>
</dbReference>
<protein>
    <submittedName>
        <fullName evidence="1">Uncharacterized protein</fullName>
    </submittedName>
</protein>
<evidence type="ECO:0000313" key="1">
    <source>
        <dbReference type="EMBL" id="ESL03255.1"/>
    </source>
</evidence>
<gene>
    <name evidence="1" type="ORF">GCWU0000282_002129</name>
</gene>
<dbReference type="Proteomes" id="UP000018227">
    <property type="component" value="Unassembled WGS sequence"/>
</dbReference>
<dbReference type="OrthoDB" id="483934at2"/>
<dbReference type="EMBL" id="ACIL03000013">
    <property type="protein sequence ID" value="ESL03255.1"/>
    <property type="molecule type" value="Genomic_DNA"/>
</dbReference>
<accession>V2Z8J7</accession>
<name>V2Z8J7_9FIRM</name>
<keyword evidence="2" id="KW-1185">Reference proteome</keyword>
<comment type="caution">
    <text evidence="1">The sequence shown here is derived from an EMBL/GenBank/DDBJ whole genome shotgun (WGS) entry which is preliminary data.</text>
</comment>
<dbReference type="AlphaFoldDB" id="V2Z8J7"/>
<sequence>MDYPWFELKENSDDITQGDIIKGCPVPLLKEFDISQGQNVKAEIKKIDGIVLTQACDIANKKVENIILCAITSKSEFEEIHIGLGKTEKEIRKNIDGIIKGQQNAYHIINNYKSNEFSQDYYIVNFKDIFSVPVTVARATAHNNGKRLRLCPPYREHLSQAFARYFMRVGLPINIHID</sequence>
<dbReference type="STRING" id="592026.GCWU0000282_002129"/>
<reference evidence="1 2" key="1">
    <citation type="submission" date="2013-06" db="EMBL/GenBank/DDBJ databases">
        <authorList>
            <person name="Weinstock G."/>
            <person name="Sodergren E."/>
            <person name="Clifton S."/>
            <person name="Fulton L."/>
            <person name="Fulton B."/>
            <person name="Courtney L."/>
            <person name="Fronick C."/>
            <person name="Harrison M."/>
            <person name="Strong C."/>
            <person name="Farmer C."/>
            <person name="Delahaunty K."/>
            <person name="Markovic C."/>
            <person name="Hall O."/>
            <person name="Minx P."/>
            <person name="Tomlinson C."/>
            <person name="Mitreva M."/>
            <person name="Nelson J."/>
            <person name="Hou S."/>
            <person name="Wollam A."/>
            <person name="Pepin K.H."/>
            <person name="Johnson M."/>
            <person name="Bhonagiri V."/>
            <person name="Nash W.E."/>
            <person name="Warren W."/>
            <person name="Chinwalla A."/>
            <person name="Mardis E.R."/>
            <person name="Wilson R.K."/>
        </authorList>
    </citation>
    <scope>NUCLEOTIDE SEQUENCE [LARGE SCALE GENOMIC DNA]</scope>
    <source>
        <strain evidence="1 2">ATCC 51271</strain>
    </source>
</reference>
<organism evidence="1 2">
    <name type="scientific">Catonella morbi ATCC 51271</name>
    <dbReference type="NCBI Taxonomy" id="592026"/>
    <lineage>
        <taxon>Bacteria</taxon>
        <taxon>Bacillati</taxon>
        <taxon>Bacillota</taxon>
        <taxon>Clostridia</taxon>
        <taxon>Lachnospirales</taxon>
        <taxon>Lachnospiraceae</taxon>
        <taxon>Catonella</taxon>
    </lineage>
</organism>